<name>T1K7D0_TETUR</name>
<accession>T1K7D0</accession>
<feature type="transmembrane region" description="Helical" evidence="2">
    <location>
        <begin position="12"/>
        <end position="34"/>
    </location>
</feature>
<evidence type="ECO:0000313" key="3">
    <source>
        <dbReference type="EnsemblMetazoa" id="tetur06g03790.1"/>
    </source>
</evidence>
<reference evidence="4" key="1">
    <citation type="submission" date="2011-08" db="EMBL/GenBank/DDBJ databases">
        <authorList>
            <person name="Rombauts S."/>
        </authorList>
    </citation>
    <scope>NUCLEOTIDE SEQUENCE</scope>
    <source>
        <strain evidence="4">London</strain>
    </source>
</reference>
<feature type="region of interest" description="Disordered" evidence="1">
    <location>
        <begin position="420"/>
        <end position="439"/>
    </location>
</feature>
<keyword evidence="2" id="KW-1133">Transmembrane helix</keyword>
<proteinExistence type="predicted"/>
<dbReference type="EnsemblMetazoa" id="tetur06g03790.1">
    <property type="protein sequence ID" value="tetur06g03790.1"/>
    <property type="gene ID" value="tetur06g03790"/>
</dbReference>
<dbReference type="HOGENOM" id="CLU_555915_0_0_1"/>
<evidence type="ECO:0000313" key="4">
    <source>
        <dbReference type="Proteomes" id="UP000015104"/>
    </source>
</evidence>
<organism evidence="3 4">
    <name type="scientific">Tetranychus urticae</name>
    <name type="common">Two-spotted spider mite</name>
    <dbReference type="NCBI Taxonomy" id="32264"/>
    <lineage>
        <taxon>Eukaryota</taxon>
        <taxon>Metazoa</taxon>
        <taxon>Ecdysozoa</taxon>
        <taxon>Arthropoda</taxon>
        <taxon>Chelicerata</taxon>
        <taxon>Arachnida</taxon>
        <taxon>Acari</taxon>
        <taxon>Acariformes</taxon>
        <taxon>Trombidiformes</taxon>
        <taxon>Prostigmata</taxon>
        <taxon>Eleutherengona</taxon>
        <taxon>Raphignathae</taxon>
        <taxon>Tetranychoidea</taxon>
        <taxon>Tetranychidae</taxon>
        <taxon>Tetranychus</taxon>
    </lineage>
</organism>
<evidence type="ECO:0000256" key="2">
    <source>
        <dbReference type="SAM" id="Phobius"/>
    </source>
</evidence>
<dbReference type="AlphaFoldDB" id="T1K7D0"/>
<evidence type="ECO:0000256" key="1">
    <source>
        <dbReference type="SAM" id="MobiDB-lite"/>
    </source>
</evidence>
<protein>
    <submittedName>
        <fullName evidence="3">Uncharacterized protein</fullName>
    </submittedName>
</protein>
<reference evidence="3" key="2">
    <citation type="submission" date="2015-06" db="UniProtKB">
        <authorList>
            <consortium name="EnsemblMetazoa"/>
        </authorList>
    </citation>
    <scope>IDENTIFICATION</scope>
</reference>
<dbReference type="Proteomes" id="UP000015104">
    <property type="component" value="Unassembled WGS sequence"/>
</dbReference>
<dbReference type="EMBL" id="CAEY01001803">
    <property type="status" value="NOT_ANNOTATED_CDS"/>
    <property type="molecule type" value="Genomic_DNA"/>
</dbReference>
<keyword evidence="2" id="KW-0812">Transmembrane</keyword>
<keyword evidence="4" id="KW-1185">Reference proteome</keyword>
<sequence>MMIQGANNCVRLIVKTAALVLCIYQIAYMLNYIIRGETRTRLRITQDPSVELPNVYLCFSVFDILNVNYFREKYPSVVFQEVDGRMQPKMDFDIMRTVSTMTFEELSKALLDPSKSLVSINPASSVDDVYQRQVFPDDCKTTNNLIRDSMCIKISCTKNGSAIVYDKTVIDNGEAEGYLMQIKFNQLFRNVSTYSSILVIPMNKDFTISSETPLFLDINFEKPSFEMIFGIKLYRTEYKESDFTEQCTNYRLQGYQNRIGKVHQCINNLTRDKLNCPYYETIQPLESMEKEIRTGLFETYLEFFNPKKETREFYRNLFKSFKSFCYKQSPYPDCEEIIFRPYKKRISYGKKNESTIVMRMTSQPTLSNIIVPYYDLDDFIVYSQSAIGIWLGISPIFVIEWLIDKLITFLKGSQSRESVEENKVQDVSEPADDDKSADVSQISNINVSRRSSEIKNSNTPKRQSRGNLKKQVLATTGIYHVLSRVNKMTNE</sequence>
<keyword evidence="2" id="KW-0472">Membrane</keyword>